<dbReference type="AlphaFoldDB" id="A0A6G1I1C5"/>
<evidence type="ECO:0000256" key="3">
    <source>
        <dbReference type="ARBA" id="ARBA00023015"/>
    </source>
</evidence>
<accession>A0A6G1I1C5</accession>
<dbReference type="OrthoDB" id="1232at2759"/>
<feature type="compositionally biased region" description="Gly residues" evidence="6">
    <location>
        <begin position="533"/>
        <end position="551"/>
    </location>
</feature>
<feature type="region of interest" description="Disordered" evidence="6">
    <location>
        <begin position="123"/>
        <end position="206"/>
    </location>
</feature>
<dbReference type="GO" id="GO:0003713">
    <property type="term" value="F:transcription coactivator activity"/>
    <property type="evidence" value="ECO:0007669"/>
    <property type="project" value="TreeGrafter"/>
</dbReference>
<dbReference type="Pfam" id="PF10198">
    <property type="entry name" value="Ada3"/>
    <property type="match status" value="1"/>
</dbReference>
<keyword evidence="3" id="KW-0805">Transcription regulation</keyword>
<feature type="compositionally biased region" description="Basic and acidic residues" evidence="6">
    <location>
        <begin position="173"/>
        <end position="182"/>
    </location>
</feature>
<reference evidence="7" key="1">
    <citation type="journal article" date="2020" name="Stud. Mycol.">
        <title>101 Dothideomycetes genomes: a test case for predicting lifestyles and emergence of pathogens.</title>
        <authorList>
            <person name="Haridas S."/>
            <person name="Albert R."/>
            <person name="Binder M."/>
            <person name="Bloem J."/>
            <person name="Labutti K."/>
            <person name="Salamov A."/>
            <person name="Andreopoulos B."/>
            <person name="Baker S."/>
            <person name="Barry K."/>
            <person name="Bills G."/>
            <person name="Bluhm B."/>
            <person name="Cannon C."/>
            <person name="Castanera R."/>
            <person name="Culley D."/>
            <person name="Daum C."/>
            <person name="Ezra D."/>
            <person name="Gonzalez J."/>
            <person name="Henrissat B."/>
            <person name="Kuo A."/>
            <person name="Liang C."/>
            <person name="Lipzen A."/>
            <person name="Lutzoni F."/>
            <person name="Magnuson J."/>
            <person name="Mondo S."/>
            <person name="Nolan M."/>
            <person name="Ohm R."/>
            <person name="Pangilinan J."/>
            <person name="Park H.-J."/>
            <person name="Ramirez L."/>
            <person name="Alfaro M."/>
            <person name="Sun H."/>
            <person name="Tritt A."/>
            <person name="Yoshinaga Y."/>
            <person name="Zwiers L.-H."/>
            <person name="Turgeon B."/>
            <person name="Goodwin S."/>
            <person name="Spatafora J."/>
            <person name="Crous P."/>
            <person name="Grigoriev I."/>
        </authorList>
    </citation>
    <scope>NUCLEOTIDE SEQUENCE</scope>
    <source>
        <strain evidence="7">CBS 262.69</strain>
    </source>
</reference>
<feature type="region of interest" description="Disordered" evidence="6">
    <location>
        <begin position="1"/>
        <end position="63"/>
    </location>
</feature>
<evidence type="ECO:0000313" key="8">
    <source>
        <dbReference type="Proteomes" id="UP000799640"/>
    </source>
</evidence>
<evidence type="ECO:0000313" key="7">
    <source>
        <dbReference type="EMBL" id="KAF2401785.1"/>
    </source>
</evidence>
<gene>
    <name evidence="7" type="ORF">EJ06DRAFT_474922</name>
</gene>
<dbReference type="GO" id="GO:0000124">
    <property type="term" value="C:SAGA complex"/>
    <property type="evidence" value="ECO:0007669"/>
    <property type="project" value="TreeGrafter"/>
</dbReference>
<dbReference type="EMBL" id="ML996692">
    <property type="protein sequence ID" value="KAF2401785.1"/>
    <property type="molecule type" value="Genomic_DNA"/>
</dbReference>
<evidence type="ECO:0000256" key="6">
    <source>
        <dbReference type="SAM" id="MobiDB-lite"/>
    </source>
</evidence>
<feature type="region of interest" description="Disordered" evidence="6">
    <location>
        <begin position="584"/>
        <end position="608"/>
    </location>
</feature>
<dbReference type="InterPro" id="IPR019340">
    <property type="entry name" value="Histone_AcTrfase_su3"/>
</dbReference>
<keyword evidence="8" id="KW-1185">Reference proteome</keyword>
<feature type="compositionally biased region" description="Basic and acidic residues" evidence="6">
    <location>
        <begin position="590"/>
        <end position="601"/>
    </location>
</feature>
<evidence type="ECO:0000256" key="5">
    <source>
        <dbReference type="ARBA" id="ARBA00023242"/>
    </source>
</evidence>
<proteinExistence type="inferred from homology"/>
<evidence type="ECO:0000256" key="2">
    <source>
        <dbReference type="ARBA" id="ARBA00005330"/>
    </source>
</evidence>
<comment type="similarity">
    <text evidence="2">Belongs to the NGG1 family.</text>
</comment>
<evidence type="ECO:0000256" key="4">
    <source>
        <dbReference type="ARBA" id="ARBA00023163"/>
    </source>
</evidence>
<dbReference type="PANTHER" id="PTHR13556">
    <property type="entry name" value="TRANSCRIPTIONAL ADAPTER 3-RELATED"/>
    <property type="match status" value="1"/>
</dbReference>
<feature type="compositionally biased region" description="Basic and acidic residues" evidence="6">
    <location>
        <begin position="123"/>
        <end position="143"/>
    </location>
</feature>
<dbReference type="GO" id="GO:0006357">
    <property type="term" value="P:regulation of transcription by RNA polymerase II"/>
    <property type="evidence" value="ECO:0007669"/>
    <property type="project" value="TreeGrafter"/>
</dbReference>
<feature type="compositionally biased region" description="Polar residues" evidence="6">
    <location>
        <begin position="32"/>
        <end position="63"/>
    </location>
</feature>
<evidence type="ECO:0008006" key="9">
    <source>
        <dbReference type="Google" id="ProtNLM"/>
    </source>
</evidence>
<dbReference type="GO" id="GO:0005634">
    <property type="term" value="C:nucleus"/>
    <property type="evidence" value="ECO:0007669"/>
    <property type="project" value="UniProtKB-SubCell"/>
</dbReference>
<dbReference type="Proteomes" id="UP000799640">
    <property type="component" value="Unassembled WGS sequence"/>
</dbReference>
<name>A0A6G1I1C5_9PEZI</name>
<keyword evidence="4" id="KW-0804">Transcription</keyword>
<dbReference type="PANTHER" id="PTHR13556:SF2">
    <property type="entry name" value="TRANSCRIPTIONAL ADAPTER 3"/>
    <property type="match status" value="1"/>
</dbReference>
<organism evidence="7 8">
    <name type="scientific">Trichodelitschia bisporula</name>
    <dbReference type="NCBI Taxonomy" id="703511"/>
    <lineage>
        <taxon>Eukaryota</taxon>
        <taxon>Fungi</taxon>
        <taxon>Dikarya</taxon>
        <taxon>Ascomycota</taxon>
        <taxon>Pezizomycotina</taxon>
        <taxon>Dothideomycetes</taxon>
        <taxon>Dothideomycetes incertae sedis</taxon>
        <taxon>Phaeotrichales</taxon>
        <taxon>Phaeotrichaceae</taxon>
        <taxon>Trichodelitschia</taxon>
    </lineage>
</organism>
<protein>
    <recommendedName>
        <fullName evidence="9">Transcriptional regulator Ngg1</fullName>
    </recommendedName>
</protein>
<comment type="subcellular location">
    <subcellularLocation>
        <location evidence="1">Nucleus</location>
    </subcellularLocation>
</comment>
<keyword evidence="5" id="KW-0539">Nucleus</keyword>
<feature type="region of interest" description="Disordered" evidence="6">
    <location>
        <begin position="526"/>
        <end position="551"/>
    </location>
</feature>
<evidence type="ECO:0000256" key="1">
    <source>
        <dbReference type="ARBA" id="ARBA00004123"/>
    </source>
</evidence>
<sequence length="608" mass="66885">MPTPAPGKGKGKAARPQQQDVSAQAPRRSRSRNSTPVSASSTSHTVETNPPYITTSLTSGPVLSNSPVEDIFDAYSKAAGSPPSAGALRLITENVKSQLLGTVKPRIDTCERLIRELHMRRKERTERDRQRERMARDAEERRLTKARATPRKKDREEMARPLAVGAHGVARQDGVDLHKDTIKPGASPTSPMTPHQPPPAPTIPQYQIFGDDPTAFPDPTIYEIRPITPGMTEEEKKEILGVSSYPASNLHHLTPGIPPNRDFSNAKPMNQVNAQTFHNYVEPFIRPLTEEDRAFLLERGDRTKAFVMPKRGRHYKEVWAEEDGGMAVDFNLDKLPANVARGDGIEAMDDAAAETDELSAGPMVARLLATLRSDPFSTNTNDAVNGDAMDIDGETQPTPQPGDAKAEVPATAFPEATWKNAPPVPRQDYESLDDRVMAELRNMGFLGPSDTPDYDSGADDEVAARLRFLQEELRRVSIINGARKARVLEVADGWMAAQEYQTIADDLDNQLNQAYLKRNRNIGKKTKQVKRPGGAGGGSHPIGVARPGGHGVGEPIRNLMDRRDKWNGWIGPVVNYGKVGIPSETLFDDGTMKKLEAREQESWGEGEE</sequence>